<protein>
    <submittedName>
        <fullName evidence="1">Uncharacterized protein</fullName>
    </submittedName>
</protein>
<organism evidence="1 2">
    <name type="scientific">Neobacillus niacini</name>
    <dbReference type="NCBI Taxonomy" id="86668"/>
    <lineage>
        <taxon>Bacteria</taxon>
        <taxon>Bacillati</taxon>
        <taxon>Bacillota</taxon>
        <taxon>Bacilli</taxon>
        <taxon>Bacillales</taxon>
        <taxon>Bacillaceae</taxon>
        <taxon>Neobacillus</taxon>
    </lineage>
</organism>
<name>A0A852TLS8_9BACI</name>
<evidence type="ECO:0000313" key="1">
    <source>
        <dbReference type="EMBL" id="NYE09319.1"/>
    </source>
</evidence>
<dbReference type="EMBL" id="JACCBX010000020">
    <property type="protein sequence ID" value="NYE09319.1"/>
    <property type="molecule type" value="Genomic_DNA"/>
</dbReference>
<accession>A0A852TLS8</accession>
<gene>
    <name evidence="1" type="ORF">F4694_006190</name>
</gene>
<sequence>MDRPGHTDDQIKINGISTLRKRAEKRGFPKVQLSWIIISYYSAFPSTTTLSALMSSPKADFVICFVEELFLS</sequence>
<proteinExistence type="predicted"/>
<reference evidence="2" key="2">
    <citation type="submission" date="2020-08" db="EMBL/GenBank/DDBJ databases">
        <title>The Agave Microbiome: Exploring the role of microbial communities in plant adaptations to desert environments.</title>
        <authorList>
            <person name="Partida-Martinez L.P."/>
        </authorList>
    </citation>
    <scope>NUCLEOTIDE SEQUENCE [LARGE SCALE GENOMIC DNA]</scope>
    <source>
        <strain evidence="2">AT2.8</strain>
    </source>
</reference>
<evidence type="ECO:0000313" key="2">
    <source>
        <dbReference type="Proteomes" id="UP000548423"/>
    </source>
</evidence>
<comment type="caution">
    <text evidence="1">The sequence shown here is derived from an EMBL/GenBank/DDBJ whole genome shotgun (WGS) entry which is preliminary data.</text>
</comment>
<reference evidence="2" key="1">
    <citation type="submission" date="2020-07" db="EMBL/GenBank/DDBJ databases">
        <authorList>
            <person name="Partida-Martinez L."/>
            <person name="Huntemann M."/>
            <person name="Clum A."/>
            <person name="Wang J."/>
            <person name="Palaniappan K."/>
            <person name="Ritter S."/>
            <person name="Chen I.-M."/>
            <person name="Stamatis D."/>
            <person name="Reddy T."/>
            <person name="O'Malley R."/>
            <person name="Daum C."/>
            <person name="Shapiro N."/>
            <person name="Ivanova N."/>
            <person name="Kyrpides N."/>
            <person name="Woyke T."/>
        </authorList>
    </citation>
    <scope>NUCLEOTIDE SEQUENCE [LARGE SCALE GENOMIC DNA]</scope>
    <source>
        <strain evidence="2">AT2.8</strain>
    </source>
</reference>
<dbReference type="AlphaFoldDB" id="A0A852TLS8"/>
<dbReference type="Proteomes" id="UP000548423">
    <property type="component" value="Unassembled WGS sequence"/>
</dbReference>